<organism evidence="9 10">
    <name type="scientific">Marilutibacter penaei</name>
    <dbReference type="NCBI Taxonomy" id="2759900"/>
    <lineage>
        <taxon>Bacteria</taxon>
        <taxon>Pseudomonadati</taxon>
        <taxon>Pseudomonadota</taxon>
        <taxon>Gammaproteobacteria</taxon>
        <taxon>Lysobacterales</taxon>
        <taxon>Lysobacteraceae</taxon>
        <taxon>Marilutibacter</taxon>
    </lineage>
</organism>
<comment type="similarity">
    <text evidence="2">Belongs to the type IB topoisomerase family.</text>
</comment>
<evidence type="ECO:0000256" key="4">
    <source>
        <dbReference type="ARBA" id="ARBA00023029"/>
    </source>
</evidence>
<dbReference type="Gene3D" id="1.10.132.120">
    <property type="match status" value="1"/>
</dbReference>
<dbReference type="Pfam" id="PF21338">
    <property type="entry name" value="Top1B_N_bact"/>
    <property type="match status" value="1"/>
</dbReference>
<evidence type="ECO:0000313" key="10">
    <source>
        <dbReference type="Proteomes" id="UP000552587"/>
    </source>
</evidence>
<comment type="caution">
    <text evidence="9">The sequence shown here is derived from an EMBL/GenBank/DDBJ whole genome shotgun (WGS) entry which is preliminary data.</text>
</comment>
<feature type="domain" description="DNA topoisomerase I catalytic core eukaryotic-type" evidence="7">
    <location>
        <begin position="99"/>
        <end position="309"/>
    </location>
</feature>
<comment type="catalytic activity">
    <reaction evidence="1">
        <text>ATP-independent breakage of single-stranded DNA, followed by passage and rejoining.</text>
        <dbReference type="EC" id="5.6.2.1"/>
    </reaction>
</comment>
<evidence type="ECO:0000256" key="3">
    <source>
        <dbReference type="ARBA" id="ARBA00012891"/>
    </source>
</evidence>
<keyword evidence="4" id="KW-0799">Topoisomerase</keyword>
<dbReference type="EMBL" id="JACHTE010000011">
    <property type="protein sequence ID" value="MBB1089626.1"/>
    <property type="molecule type" value="Genomic_DNA"/>
</dbReference>
<dbReference type="SUPFAM" id="SSF56349">
    <property type="entry name" value="DNA breaking-rejoining enzymes"/>
    <property type="match status" value="1"/>
</dbReference>
<dbReference type="InterPro" id="IPR035447">
    <property type="entry name" value="DNA_topo_I_N_sf"/>
</dbReference>
<dbReference type="RefSeq" id="WP_182670611.1">
    <property type="nucleotide sequence ID" value="NZ_JACHTE010000011.1"/>
</dbReference>
<dbReference type="Pfam" id="PF01028">
    <property type="entry name" value="Topoisom_I"/>
    <property type="match status" value="1"/>
</dbReference>
<dbReference type="GO" id="GO:0003917">
    <property type="term" value="F:DNA topoisomerase type I (single strand cut, ATP-independent) activity"/>
    <property type="evidence" value="ECO:0007669"/>
    <property type="project" value="UniProtKB-EC"/>
</dbReference>
<dbReference type="InterPro" id="IPR011010">
    <property type="entry name" value="DNA_brk_join_enz"/>
</dbReference>
<protein>
    <recommendedName>
        <fullName evidence="3">DNA topoisomerase</fullName>
        <ecNumber evidence="3">5.6.2.1</ecNumber>
    </recommendedName>
</protein>
<reference evidence="9 10" key="1">
    <citation type="submission" date="2020-07" db="EMBL/GenBank/DDBJ databases">
        <authorList>
            <person name="Xu S."/>
            <person name="Li A."/>
        </authorList>
    </citation>
    <scope>NUCLEOTIDE SEQUENCE [LARGE SCALE GENOMIC DNA]</scope>
    <source>
        <strain evidence="9 10">SG-8</strain>
    </source>
</reference>
<keyword evidence="10" id="KW-1185">Reference proteome</keyword>
<dbReference type="EC" id="5.6.2.1" evidence="3"/>
<dbReference type="SUPFAM" id="SSF55869">
    <property type="entry name" value="DNA topoisomerase I domain"/>
    <property type="match status" value="1"/>
</dbReference>
<evidence type="ECO:0000256" key="1">
    <source>
        <dbReference type="ARBA" id="ARBA00000213"/>
    </source>
</evidence>
<feature type="domain" description="DNA topoisomerase IB N-terminal" evidence="8">
    <location>
        <begin position="40"/>
        <end position="86"/>
    </location>
</feature>
<dbReference type="AlphaFoldDB" id="A0A7W3YFS9"/>
<evidence type="ECO:0000259" key="7">
    <source>
        <dbReference type="Pfam" id="PF01028"/>
    </source>
</evidence>
<accession>A0A7W3YFS9</accession>
<keyword evidence="5" id="KW-0238">DNA-binding</keyword>
<dbReference type="GO" id="GO:0006265">
    <property type="term" value="P:DNA topological change"/>
    <property type="evidence" value="ECO:0007669"/>
    <property type="project" value="InterPro"/>
</dbReference>
<proteinExistence type="inferred from homology"/>
<dbReference type="PRINTS" id="PR00416">
    <property type="entry name" value="EUTPISMRASEI"/>
</dbReference>
<dbReference type="InterPro" id="IPR013500">
    <property type="entry name" value="TopoI_cat_euk"/>
</dbReference>
<evidence type="ECO:0000256" key="6">
    <source>
        <dbReference type="ARBA" id="ARBA00023235"/>
    </source>
</evidence>
<dbReference type="InterPro" id="IPR001631">
    <property type="entry name" value="TopoI"/>
</dbReference>
<sequence length="359" mass="40142">MSASTPPPAAVSRLLRDAGLRYVSDSDPGYRRRRCGAGSSYVDADGRVVRDRALRERFQALAIPPAYEDVWICRHGNGHLQATGRDARGRKQYRYHPEWRRVRDADKFDHVIAFGEALPRLRRRVRASLGQAGWPRDKVLAVVVAVMARTLLRVGNAGYLRENGSFGLTTLRNRHVDFLRGGRVQFRFRGKSGQAQRAAVDDARLARHIRAIQQLPGQWLFQYRDDDGELVPVDSGDVNAWLHEAMGNPFTAKDFRTWGATLAAFQRLATTPLPEGRDGRPPSERAVKAAENAVVEEVAALLGNTPAVCRRAYIAPEVLAGWRDGRVHRVAMRAGARGARGDRQWEGALLRFMKRAPRG</sequence>
<evidence type="ECO:0000313" key="9">
    <source>
        <dbReference type="EMBL" id="MBB1089626.1"/>
    </source>
</evidence>
<dbReference type="Gene3D" id="3.90.15.10">
    <property type="entry name" value="Topoisomerase I, Chain A, domain 3"/>
    <property type="match status" value="1"/>
</dbReference>
<name>A0A7W3YFS9_9GAMM</name>
<dbReference type="GO" id="GO:0003677">
    <property type="term" value="F:DNA binding"/>
    <property type="evidence" value="ECO:0007669"/>
    <property type="project" value="UniProtKB-KW"/>
</dbReference>
<gene>
    <name evidence="9" type="ORF">H4F99_14165</name>
</gene>
<evidence type="ECO:0000259" key="8">
    <source>
        <dbReference type="Pfam" id="PF21338"/>
    </source>
</evidence>
<keyword evidence="6 9" id="KW-0413">Isomerase</keyword>
<dbReference type="InterPro" id="IPR014711">
    <property type="entry name" value="TopoI_cat_a-hlx-sub_euk"/>
</dbReference>
<evidence type="ECO:0000256" key="5">
    <source>
        <dbReference type="ARBA" id="ARBA00023125"/>
    </source>
</evidence>
<evidence type="ECO:0000256" key="2">
    <source>
        <dbReference type="ARBA" id="ARBA00006645"/>
    </source>
</evidence>
<dbReference type="PROSITE" id="PS52038">
    <property type="entry name" value="TOPO_IB_2"/>
    <property type="match status" value="1"/>
</dbReference>
<dbReference type="Gene3D" id="3.30.66.10">
    <property type="entry name" value="DNA topoisomerase I domain"/>
    <property type="match status" value="1"/>
</dbReference>
<dbReference type="Proteomes" id="UP000552587">
    <property type="component" value="Unassembled WGS sequence"/>
</dbReference>
<dbReference type="InterPro" id="IPR049331">
    <property type="entry name" value="Top1B_N_bact"/>
</dbReference>